<dbReference type="Proteomes" id="UP001153069">
    <property type="component" value="Unassembled WGS sequence"/>
</dbReference>
<keyword evidence="2" id="KW-1185">Reference proteome</keyword>
<protein>
    <submittedName>
        <fullName evidence="1">Uncharacterized protein</fullName>
    </submittedName>
</protein>
<accession>A0A9N8H3M8</accession>
<sequence length="202" mass="23133">MMGDYRMSAPPRLADPYASLMVEDSSMVTASTKSTGAMHTKRKDRNSPWFTSRQIRLFRKPPPAEQAAYTGPPRYDWVDIETAAAVKIQAAYRRWRVITMMEEQGRSTAAVRNSSRRRQAAKEATMNPAQDFVNLFACCGVDLGLGGGNQEKYLDITREIETARYQETTRMRQEREELLRKSYKRKSTGMRHSLVENVEVVQ</sequence>
<evidence type="ECO:0000313" key="2">
    <source>
        <dbReference type="Proteomes" id="UP001153069"/>
    </source>
</evidence>
<evidence type="ECO:0000313" key="1">
    <source>
        <dbReference type="EMBL" id="CAB9498010.1"/>
    </source>
</evidence>
<dbReference type="AlphaFoldDB" id="A0A9N8H3M8"/>
<dbReference type="OrthoDB" id="49139at2759"/>
<name>A0A9N8H3M8_9STRA</name>
<comment type="caution">
    <text evidence="1">The sequence shown here is derived from an EMBL/GenBank/DDBJ whole genome shotgun (WGS) entry which is preliminary data.</text>
</comment>
<gene>
    <name evidence="1" type="ORF">SEMRO_30_G019530.1</name>
</gene>
<dbReference type="EMBL" id="CAICTM010000030">
    <property type="protein sequence ID" value="CAB9498010.1"/>
    <property type="molecule type" value="Genomic_DNA"/>
</dbReference>
<reference evidence="1" key="1">
    <citation type="submission" date="2020-06" db="EMBL/GenBank/DDBJ databases">
        <authorList>
            <consortium name="Plant Systems Biology data submission"/>
        </authorList>
    </citation>
    <scope>NUCLEOTIDE SEQUENCE</scope>
    <source>
        <strain evidence="1">D6</strain>
    </source>
</reference>
<proteinExistence type="predicted"/>
<organism evidence="1 2">
    <name type="scientific">Seminavis robusta</name>
    <dbReference type="NCBI Taxonomy" id="568900"/>
    <lineage>
        <taxon>Eukaryota</taxon>
        <taxon>Sar</taxon>
        <taxon>Stramenopiles</taxon>
        <taxon>Ochrophyta</taxon>
        <taxon>Bacillariophyta</taxon>
        <taxon>Bacillariophyceae</taxon>
        <taxon>Bacillariophycidae</taxon>
        <taxon>Naviculales</taxon>
        <taxon>Naviculaceae</taxon>
        <taxon>Seminavis</taxon>
    </lineage>
</organism>